<evidence type="ECO:0000313" key="3">
    <source>
        <dbReference type="Proteomes" id="UP000585474"/>
    </source>
</evidence>
<reference evidence="2 3" key="1">
    <citation type="submission" date="2019-07" db="EMBL/GenBank/DDBJ databases">
        <title>De Novo Assembly of kiwifruit Actinidia rufa.</title>
        <authorList>
            <person name="Sugita-Konishi S."/>
            <person name="Sato K."/>
            <person name="Mori E."/>
            <person name="Abe Y."/>
            <person name="Kisaki G."/>
            <person name="Hamano K."/>
            <person name="Suezawa K."/>
            <person name="Otani M."/>
            <person name="Fukuda T."/>
            <person name="Manabe T."/>
            <person name="Gomi K."/>
            <person name="Tabuchi M."/>
            <person name="Akimitsu K."/>
            <person name="Kataoka I."/>
        </authorList>
    </citation>
    <scope>NUCLEOTIDE SEQUENCE [LARGE SCALE GENOMIC DNA]</scope>
    <source>
        <strain evidence="3">cv. Fuchu</strain>
    </source>
</reference>
<accession>A0A7J0G6X3</accession>
<feature type="region of interest" description="Disordered" evidence="1">
    <location>
        <begin position="34"/>
        <end position="68"/>
    </location>
</feature>
<sequence length="183" mass="19675">MANQIGLNAPHCSAQLTHPNFRALNLFLSTPPYSPNRPHHLPSPPATQAPTCHLQRTKPPPSAFPPTQSPLQPLLATASPNPQPVCRHPPSKILNTPPQTYGSPRVIATSTTVLVALILAPATSRRTLLPSPFRQPLVGGWMATMRGGSRRVVTLEERSPRRWWRSWGGGTTAAAAAVASMGE</sequence>
<name>A0A7J0G6X3_9ERIC</name>
<dbReference type="AlphaFoldDB" id="A0A7J0G6X3"/>
<proteinExistence type="predicted"/>
<comment type="caution">
    <text evidence="2">The sequence shown here is derived from an EMBL/GenBank/DDBJ whole genome shotgun (WGS) entry which is preliminary data.</text>
</comment>
<organism evidence="2 3">
    <name type="scientific">Actinidia rufa</name>
    <dbReference type="NCBI Taxonomy" id="165716"/>
    <lineage>
        <taxon>Eukaryota</taxon>
        <taxon>Viridiplantae</taxon>
        <taxon>Streptophyta</taxon>
        <taxon>Embryophyta</taxon>
        <taxon>Tracheophyta</taxon>
        <taxon>Spermatophyta</taxon>
        <taxon>Magnoliopsida</taxon>
        <taxon>eudicotyledons</taxon>
        <taxon>Gunneridae</taxon>
        <taxon>Pentapetalae</taxon>
        <taxon>asterids</taxon>
        <taxon>Ericales</taxon>
        <taxon>Actinidiaceae</taxon>
        <taxon>Actinidia</taxon>
    </lineage>
</organism>
<feature type="compositionally biased region" description="Pro residues" evidence="1">
    <location>
        <begin position="58"/>
        <end position="68"/>
    </location>
</feature>
<gene>
    <name evidence="2" type="ORF">Acr_18g0006890</name>
</gene>
<dbReference type="Proteomes" id="UP000585474">
    <property type="component" value="Unassembled WGS sequence"/>
</dbReference>
<evidence type="ECO:0000313" key="2">
    <source>
        <dbReference type="EMBL" id="GFZ06519.1"/>
    </source>
</evidence>
<evidence type="ECO:0000256" key="1">
    <source>
        <dbReference type="SAM" id="MobiDB-lite"/>
    </source>
</evidence>
<protein>
    <submittedName>
        <fullName evidence="2">Uncharacterized protein</fullName>
    </submittedName>
</protein>
<keyword evidence="3" id="KW-1185">Reference proteome</keyword>
<dbReference type="EMBL" id="BJWL01000018">
    <property type="protein sequence ID" value="GFZ06519.1"/>
    <property type="molecule type" value="Genomic_DNA"/>
</dbReference>